<feature type="domain" description="Integral membrane bound transporter" evidence="7">
    <location>
        <begin position="40"/>
        <end position="168"/>
    </location>
</feature>
<dbReference type="RefSeq" id="WP_215626030.1">
    <property type="nucleotide sequence ID" value="NZ_CP067089.2"/>
</dbReference>
<dbReference type="AlphaFoldDB" id="A0A7T7XLS0"/>
<keyword evidence="2 6" id="KW-0812">Transmembrane</keyword>
<keyword evidence="9" id="KW-1185">Reference proteome</keyword>
<dbReference type="PANTHER" id="PTHR47804">
    <property type="entry name" value="60S RIBOSOMAL PROTEIN L19"/>
    <property type="match status" value="1"/>
</dbReference>
<feature type="compositionally biased region" description="Basic and acidic residues" evidence="5">
    <location>
        <begin position="201"/>
        <end position="211"/>
    </location>
</feature>
<dbReference type="InterPro" id="IPR049453">
    <property type="entry name" value="Memb_transporter_dom"/>
</dbReference>
<dbReference type="Pfam" id="PF13515">
    <property type="entry name" value="FUSC_2"/>
    <property type="match status" value="1"/>
</dbReference>
<evidence type="ECO:0000259" key="7">
    <source>
        <dbReference type="Pfam" id="PF13515"/>
    </source>
</evidence>
<accession>A0A7T7XLS0</accession>
<dbReference type="GO" id="GO:0016020">
    <property type="term" value="C:membrane"/>
    <property type="evidence" value="ECO:0007669"/>
    <property type="project" value="UniProtKB-SubCell"/>
</dbReference>
<dbReference type="Proteomes" id="UP000595917">
    <property type="component" value="Chromosome"/>
</dbReference>
<evidence type="ECO:0000256" key="2">
    <source>
        <dbReference type="ARBA" id="ARBA00022692"/>
    </source>
</evidence>
<gene>
    <name evidence="8" type="ORF">JFL75_17625</name>
</gene>
<evidence type="ECO:0000256" key="6">
    <source>
        <dbReference type="SAM" id="Phobius"/>
    </source>
</evidence>
<dbReference type="EMBL" id="CP067089">
    <property type="protein sequence ID" value="QQO08724.1"/>
    <property type="molecule type" value="Genomic_DNA"/>
</dbReference>
<dbReference type="KEGG" id="bhc:JFL75_17625"/>
<reference evidence="8" key="1">
    <citation type="submission" date="2021-01" db="EMBL/GenBank/DDBJ databases">
        <title>Description of Breznakiella homolactica.</title>
        <authorList>
            <person name="Song Y."/>
            <person name="Brune A."/>
        </authorList>
    </citation>
    <scope>NUCLEOTIDE SEQUENCE</scope>
    <source>
        <strain evidence="8">RmG30</strain>
    </source>
</reference>
<feature type="transmembrane region" description="Helical" evidence="6">
    <location>
        <begin position="104"/>
        <end position="121"/>
    </location>
</feature>
<sequence length="226" mass="24430">MKKDTAGPLPENGERKRRIRLPHIGMRSVKTVVAVFICCVIDYFRSTVPMQSTIAAILCIQPDTANSIKTAVTRIIGTILGGLAAALVLTVFKAMGWPLFDLPFYLVMSLFLFLLILIPVRTGFPEATALTCIVYLVIILAYSGERPPIWSALRRVTDTLVGILVALPVNLFLPTHRGPDSTDNTKTGTIAGRIAQVLEGNRKKSDPEGGSEKAPAAGQGDGKRES</sequence>
<evidence type="ECO:0000256" key="3">
    <source>
        <dbReference type="ARBA" id="ARBA00022989"/>
    </source>
</evidence>
<keyword evidence="3 6" id="KW-1133">Transmembrane helix</keyword>
<keyword evidence="4 6" id="KW-0472">Membrane</keyword>
<dbReference type="PANTHER" id="PTHR47804:SF3">
    <property type="entry name" value="PROTEIN BRE4"/>
    <property type="match status" value="1"/>
</dbReference>
<protein>
    <submittedName>
        <fullName evidence="8">FUSC family protein</fullName>
    </submittedName>
</protein>
<evidence type="ECO:0000313" key="9">
    <source>
        <dbReference type="Proteomes" id="UP000595917"/>
    </source>
</evidence>
<feature type="transmembrane region" description="Helical" evidence="6">
    <location>
        <begin position="127"/>
        <end position="144"/>
    </location>
</feature>
<evidence type="ECO:0000256" key="1">
    <source>
        <dbReference type="ARBA" id="ARBA00004141"/>
    </source>
</evidence>
<feature type="transmembrane region" description="Helical" evidence="6">
    <location>
        <begin position="71"/>
        <end position="92"/>
    </location>
</feature>
<organism evidence="8 9">
    <name type="scientific">Breznakiella homolactica</name>
    <dbReference type="NCBI Taxonomy" id="2798577"/>
    <lineage>
        <taxon>Bacteria</taxon>
        <taxon>Pseudomonadati</taxon>
        <taxon>Spirochaetota</taxon>
        <taxon>Spirochaetia</taxon>
        <taxon>Spirochaetales</taxon>
        <taxon>Breznakiellaceae</taxon>
        <taxon>Breznakiella</taxon>
    </lineage>
</organism>
<evidence type="ECO:0000313" key="8">
    <source>
        <dbReference type="EMBL" id="QQO08724.1"/>
    </source>
</evidence>
<comment type="subcellular location">
    <subcellularLocation>
        <location evidence="1">Membrane</location>
        <topology evidence="1">Multi-pass membrane protein</topology>
    </subcellularLocation>
</comment>
<dbReference type="InterPro" id="IPR052430">
    <property type="entry name" value="IVT-Associated"/>
</dbReference>
<feature type="region of interest" description="Disordered" evidence="5">
    <location>
        <begin position="201"/>
        <end position="226"/>
    </location>
</feature>
<evidence type="ECO:0000256" key="4">
    <source>
        <dbReference type="ARBA" id="ARBA00023136"/>
    </source>
</evidence>
<name>A0A7T7XLS0_9SPIR</name>
<evidence type="ECO:0000256" key="5">
    <source>
        <dbReference type="SAM" id="MobiDB-lite"/>
    </source>
</evidence>
<proteinExistence type="predicted"/>